<accession>C5LD02</accession>
<sequence length="85" mass="9273">MGPSVYELVIIGPGYAQSICVHPQESLAKVKGVPTDDGPMPFMQIQYTEQFTLSSKLVDAIEHIQGNVAPLNLVTYKSYDGQFLG</sequence>
<dbReference type="EMBL" id="GG680950">
    <property type="protein sequence ID" value="EER05346.1"/>
    <property type="molecule type" value="Genomic_DNA"/>
</dbReference>
<gene>
    <name evidence="1" type="ORF">Pmar_PMAR029510</name>
</gene>
<dbReference type="Proteomes" id="UP000007800">
    <property type="component" value="Unassembled WGS sequence"/>
</dbReference>
<organism evidence="2">
    <name type="scientific">Perkinsus marinus (strain ATCC 50983 / TXsc)</name>
    <dbReference type="NCBI Taxonomy" id="423536"/>
    <lineage>
        <taxon>Eukaryota</taxon>
        <taxon>Sar</taxon>
        <taxon>Alveolata</taxon>
        <taxon>Perkinsozoa</taxon>
        <taxon>Perkinsea</taxon>
        <taxon>Perkinsida</taxon>
        <taxon>Perkinsidae</taxon>
        <taxon>Perkinsus</taxon>
    </lineage>
</organism>
<dbReference type="InParanoid" id="C5LD02"/>
<evidence type="ECO:0000313" key="2">
    <source>
        <dbReference type="Proteomes" id="UP000007800"/>
    </source>
</evidence>
<dbReference type="RefSeq" id="XP_002773530.1">
    <property type="nucleotide sequence ID" value="XM_002773484.1"/>
</dbReference>
<protein>
    <submittedName>
        <fullName evidence="1">Uncharacterized protein</fullName>
    </submittedName>
</protein>
<keyword evidence="2" id="KW-1185">Reference proteome</keyword>
<dbReference type="GeneID" id="9041373"/>
<dbReference type="AlphaFoldDB" id="C5LD02"/>
<proteinExistence type="predicted"/>
<evidence type="ECO:0000313" key="1">
    <source>
        <dbReference type="EMBL" id="EER05346.1"/>
    </source>
</evidence>
<name>C5LD02_PERM5</name>
<reference evidence="1 2" key="1">
    <citation type="submission" date="2008-07" db="EMBL/GenBank/DDBJ databases">
        <authorList>
            <person name="El-Sayed N."/>
            <person name="Caler E."/>
            <person name="Inman J."/>
            <person name="Amedeo P."/>
            <person name="Hass B."/>
            <person name="Wortman J."/>
        </authorList>
    </citation>
    <scope>NUCLEOTIDE SEQUENCE [LARGE SCALE GENOMIC DNA]</scope>
    <source>
        <strain evidence="2">ATCC 50983 / TXsc</strain>
    </source>
</reference>